<feature type="chain" id="PRO_5047123221" description="Thioredoxin domain-containing protein" evidence="1">
    <location>
        <begin position="19"/>
        <end position="233"/>
    </location>
</feature>
<evidence type="ECO:0000313" key="4">
    <source>
        <dbReference type="Proteomes" id="UP001476282"/>
    </source>
</evidence>
<dbReference type="RefSeq" id="WP_353567463.1">
    <property type="nucleotide sequence ID" value="NZ_BAABRI010000014.1"/>
</dbReference>
<reference evidence="3 4" key="1">
    <citation type="submission" date="2024-02" db="EMBL/GenBank/DDBJ databases">
        <title>Haloferula sargassicola NBRC 104335.</title>
        <authorList>
            <person name="Ichikawa N."/>
            <person name="Katano-Makiyama Y."/>
            <person name="Hidaka K."/>
        </authorList>
    </citation>
    <scope>NUCLEOTIDE SEQUENCE [LARGE SCALE GENOMIC DNA]</scope>
    <source>
        <strain evidence="3 4">NBRC 104335</strain>
    </source>
</reference>
<proteinExistence type="predicted"/>
<dbReference type="PROSITE" id="PS51352">
    <property type="entry name" value="THIOREDOXIN_2"/>
    <property type="match status" value="1"/>
</dbReference>
<dbReference type="Pfam" id="PF13905">
    <property type="entry name" value="Thioredoxin_8"/>
    <property type="match status" value="1"/>
</dbReference>
<dbReference type="EMBL" id="BAABRI010000014">
    <property type="protein sequence ID" value="GAA5483352.1"/>
    <property type="molecule type" value="Genomic_DNA"/>
</dbReference>
<dbReference type="InterPro" id="IPR013766">
    <property type="entry name" value="Thioredoxin_domain"/>
</dbReference>
<name>A0ABP9URM9_9BACT</name>
<keyword evidence="4" id="KW-1185">Reference proteome</keyword>
<dbReference type="InterPro" id="IPR036249">
    <property type="entry name" value="Thioredoxin-like_sf"/>
</dbReference>
<dbReference type="Gene3D" id="3.40.30.10">
    <property type="entry name" value="Glutaredoxin"/>
    <property type="match status" value="1"/>
</dbReference>
<feature type="signal peptide" evidence="1">
    <location>
        <begin position="1"/>
        <end position="18"/>
    </location>
</feature>
<gene>
    <name evidence="3" type="ORF">Hsar01_02582</name>
</gene>
<dbReference type="SUPFAM" id="SSF52833">
    <property type="entry name" value="Thioredoxin-like"/>
    <property type="match status" value="1"/>
</dbReference>
<sequence length="233" mass="25860">MKATTLLLSALFTGLASADFEPWTNQDGKTVDLELVSKSEKDGDTVGTFRMRNGHTVDVAASTLSADSASRLMEWEPSGETADAGTAPAGGPSVFDDIFDGNLVKLDGKRLKKVKDFQPPKKHYIFYRTASWCGPCHKFTPSLVKYYNEHKSDDFELVLITSDSSEDAMEGYAEEMEMPWPQLKLRKVEKFDKEHPDKCKGIPYLVVTDLQGKILAEGNAYGILPQLDTLLKD</sequence>
<accession>A0ABP9URM9</accession>
<dbReference type="PANTHER" id="PTHR46472">
    <property type="entry name" value="NUCLEOREDOXIN"/>
    <property type="match status" value="1"/>
</dbReference>
<feature type="domain" description="Thioredoxin" evidence="2">
    <location>
        <begin position="92"/>
        <end position="232"/>
    </location>
</feature>
<organism evidence="3 4">
    <name type="scientific">Haloferula sargassicola</name>
    <dbReference type="NCBI Taxonomy" id="490096"/>
    <lineage>
        <taxon>Bacteria</taxon>
        <taxon>Pseudomonadati</taxon>
        <taxon>Verrucomicrobiota</taxon>
        <taxon>Verrucomicrobiia</taxon>
        <taxon>Verrucomicrobiales</taxon>
        <taxon>Verrucomicrobiaceae</taxon>
        <taxon>Haloferula</taxon>
    </lineage>
</organism>
<comment type="caution">
    <text evidence="3">The sequence shown here is derived from an EMBL/GenBank/DDBJ whole genome shotgun (WGS) entry which is preliminary data.</text>
</comment>
<evidence type="ECO:0000313" key="3">
    <source>
        <dbReference type="EMBL" id="GAA5483352.1"/>
    </source>
</evidence>
<evidence type="ECO:0000259" key="2">
    <source>
        <dbReference type="PROSITE" id="PS51352"/>
    </source>
</evidence>
<keyword evidence="1" id="KW-0732">Signal</keyword>
<dbReference type="Proteomes" id="UP001476282">
    <property type="component" value="Unassembled WGS sequence"/>
</dbReference>
<dbReference type="PANTHER" id="PTHR46472:SF1">
    <property type="entry name" value="NUCLEOREDOXIN"/>
    <property type="match status" value="1"/>
</dbReference>
<dbReference type="InterPro" id="IPR012336">
    <property type="entry name" value="Thioredoxin-like_fold"/>
</dbReference>
<evidence type="ECO:0000256" key="1">
    <source>
        <dbReference type="SAM" id="SignalP"/>
    </source>
</evidence>
<protein>
    <recommendedName>
        <fullName evidence="2">Thioredoxin domain-containing protein</fullName>
    </recommendedName>
</protein>